<dbReference type="Proteomes" id="UP000826271">
    <property type="component" value="Unassembled WGS sequence"/>
</dbReference>
<evidence type="ECO:0000256" key="2">
    <source>
        <dbReference type="ARBA" id="ARBA00038334"/>
    </source>
</evidence>
<dbReference type="InterPro" id="IPR029058">
    <property type="entry name" value="AB_hydrolase_fold"/>
</dbReference>
<organism evidence="4 5">
    <name type="scientific">Buddleja alternifolia</name>
    <dbReference type="NCBI Taxonomy" id="168488"/>
    <lineage>
        <taxon>Eukaryota</taxon>
        <taxon>Viridiplantae</taxon>
        <taxon>Streptophyta</taxon>
        <taxon>Embryophyta</taxon>
        <taxon>Tracheophyta</taxon>
        <taxon>Spermatophyta</taxon>
        <taxon>Magnoliopsida</taxon>
        <taxon>eudicotyledons</taxon>
        <taxon>Gunneridae</taxon>
        <taxon>Pentapetalae</taxon>
        <taxon>asterids</taxon>
        <taxon>lamiids</taxon>
        <taxon>Lamiales</taxon>
        <taxon>Scrophulariaceae</taxon>
        <taxon>Buddlejeae</taxon>
        <taxon>Buddleja</taxon>
    </lineage>
</organism>
<evidence type="ECO:0000259" key="3">
    <source>
        <dbReference type="Pfam" id="PF00561"/>
    </source>
</evidence>
<dbReference type="Pfam" id="PF00561">
    <property type="entry name" value="Abhydrolase_1"/>
    <property type="match status" value="1"/>
</dbReference>
<reference evidence="4" key="1">
    <citation type="submission" date="2019-10" db="EMBL/GenBank/DDBJ databases">
        <authorList>
            <person name="Zhang R."/>
            <person name="Pan Y."/>
            <person name="Wang J."/>
            <person name="Ma R."/>
            <person name="Yu S."/>
        </authorList>
    </citation>
    <scope>NUCLEOTIDE SEQUENCE</scope>
    <source>
        <strain evidence="4">LA-IB0</strain>
        <tissue evidence="4">Leaf</tissue>
    </source>
</reference>
<keyword evidence="1" id="KW-0378">Hydrolase</keyword>
<evidence type="ECO:0000313" key="4">
    <source>
        <dbReference type="EMBL" id="KAG8385598.1"/>
    </source>
</evidence>
<dbReference type="InterPro" id="IPR000639">
    <property type="entry name" value="Epox_hydrolase-like"/>
</dbReference>
<dbReference type="AlphaFoldDB" id="A0AAV6Y297"/>
<feature type="domain" description="AB hydrolase-1" evidence="3">
    <location>
        <begin position="27"/>
        <end position="71"/>
    </location>
</feature>
<dbReference type="SUPFAM" id="SSF53474">
    <property type="entry name" value="alpha/beta-Hydrolases"/>
    <property type="match status" value="1"/>
</dbReference>
<evidence type="ECO:0000256" key="1">
    <source>
        <dbReference type="ARBA" id="ARBA00022801"/>
    </source>
</evidence>
<comment type="caution">
    <text evidence="4">The sequence shown here is derived from an EMBL/GenBank/DDBJ whole genome shotgun (WGS) entry which is preliminary data.</text>
</comment>
<dbReference type="PANTHER" id="PTHR43329">
    <property type="entry name" value="EPOXIDE HYDROLASE"/>
    <property type="match status" value="1"/>
</dbReference>
<dbReference type="GO" id="GO:0016787">
    <property type="term" value="F:hydrolase activity"/>
    <property type="evidence" value="ECO:0007669"/>
    <property type="project" value="UniProtKB-KW"/>
</dbReference>
<evidence type="ECO:0000313" key="5">
    <source>
        <dbReference type="Proteomes" id="UP000826271"/>
    </source>
</evidence>
<protein>
    <recommendedName>
        <fullName evidence="3">AB hydrolase-1 domain-containing protein</fullName>
    </recommendedName>
</protein>
<dbReference type="EMBL" id="WHWC01000003">
    <property type="protein sequence ID" value="KAG8385598.1"/>
    <property type="molecule type" value="Genomic_DNA"/>
</dbReference>
<proteinExistence type="inferred from homology"/>
<dbReference type="PRINTS" id="PR00412">
    <property type="entry name" value="EPOXHYDRLASE"/>
</dbReference>
<dbReference type="Gene3D" id="3.40.50.1820">
    <property type="entry name" value="alpha/beta hydrolase"/>
    <property type="match status" value="1"/>
</dbReference>
<comment type="similarity">
    <text evidence="2">Belongs to the AB hydrolase superfamily. Epoxide hydrolase family.</text>
</comment>
<sequence>MEQIEHKHVEANGLKIHVAIRRGSSSAVVFLHGFPEIWYSWRHQIVAVTKAGFKVVAPDYRGYGLSNPPPEP</sequence>
<dbReference type="InterPro" id="IPR000073">
    <property type="entry name" value="AB_hydrolase_1"/>
</dbReference>
<name>A0AAV6Y297_9LAMI</name>
<accession>A0AAV6Y297</accession>
<gene>
    <name evidence="4" type="ORF">BUALT_Bualt03G0061800</name>
</gene>
<keyword evidence="5" id="KW-1185">Reference proteome</keyword>